<accession>A0AAP0EU44</accession>
<dbReference type="Proteomes" id="UP001417504">
    <property type="component" value="Unassembled WGS sequence"/>
</dbReference>
<sequence>MVLRHDSKTMSADEFTFPAVSDEYPNFASSPPLWRVPSEASLDDSCQGEDGGGEECDDEVKKMWYSSLGGDLLKRTSDDHEDEEKMDKLWENFNEELSRISSFGRRSVNKAVGKSCRHENYDSNVERRGALTEFCCVQALKMPRASPAMISARRTPSLLLFIRVFKKLFLVQNSHCPHKKTKSALR</sequence>
<evidence type="ECO:0000313" key="2">
    <source>
        <dbReference type="Proteomes" id="UP001417504"/>
    </source>
</evidence>
<keyword evidence="2" id="KW-1185">Reference proteome</keyword>
<dbReference type="PANTHER" id="PTHR34666:SF1">
    <property type="entry name" value="OS02G0554800 PROTEIN"/>
    <property type="match status" value="1"/>
</dbReference>
<proteinExistence type="predicted"/>
<reference evidence="1 2" key="1">
    <citation type="submission" date="2024-01" db="EMBL/GenBank/DDBJ databases">
        <title>Genome assemblies of Stephania.</title>
        <authorList>
            <person name="Yang L."/>
        </authorList>
    </citation>
    <scope>NUCLEOTIDE SEQUENCE [LARGE SCALE GENOMIC DNA]</scope>
    <source>
        <strain evidence="1">QJT</strain>
        <tissue evidence="1">Leaf</tissue>
    </source>
</reference>
<protein>
    <submittedName>
        <fullName evidence="1">Uncharacterized protein</fullName>
    </submittedName>
</protein>
<dbReference type="AlphaFoldDB" id="A0AAP0EU44"/>
<name>A0AAP0EU44_9MAGN</name>
<comment type="caution">
    <text evidence="1">The sequence shown here is derived from an EMBL/GenBank/DDBJ whole genome shotgun (WGS) entry which is preliminary data.</text>
</comment>
<organism evidence="1 2">
    <name type="scientific">Stephania japonica</name>
    <dbReference type="NCBI Taxonomy" id="461633"/>
    <lineage>
        <taxon>Eukaryota</taxon>
        <taxon>Viridiplantae</taxon>
        <taxon>Streptophyta</taxon>
        <taxon>Embryophyta</taxon>
        <taxon>Tracheophyta</taxon>
        <taxon>Spermatophyta</taxon>
        <taxon>Magnoliopsida</taxon>
        <taxon>Ranunculales</taxon>
        <taxon>Menispermaceae</taxon>
        <taxon>Menispermoideae</taxon>
        <taxon>Cissampelideae</taxon>
        <taxon>Stephania</taxon>
    </lineage>
</organism>
<gene>
    <name evidence="1" type="ORF">Sjap_021415</name>
</gene>
<dbReference type="EMBL" id="JBBNAE010000009">
    <property type="protein sequence ID" value="KAK9095918.1"/>
    <property type="molecule type" value="Genomic_DNA"/>
</dbReference>
<dbReference type="PANTHER" id="PTHR34666">
    <property type="entry name" value="EXPRESSED PROTEIN"/>
    <property type="match status" value="1"/>
</dbReference>
<evidence type="ECO:0000313" key="1">
    <source>
        <dbReference type="EMBL" id="KAK9095918.1"/>
    </source>
</evidence>